<keyword evidence="4" id="KW-1185">Reference proteome</keyword>
<dbReference type="NCBIfam" id="NF008737">
    <property type="entry name" value="PRK11767.1"/>
    <property type="match status" value="1"/>
</dbReference>
<dbReference type="InterPro" id="IPR057270">
    <property type="entry name" value="Ycgb-like"/>
</dbReference>
<dbReference type="PANTHER" id="PTHR30029:SF2">
    <property type="entry name" value="STAGE V SPORULATION PROTEIN R"/>
    <property type="match status" value="1"/>
</dbReference>
<evidence type="ECO:0000259" key="2">
    <source>
        <dbReference type="Pfam" id="PF24755"/>
    </source>
</evidence>
<dbReference type="InterPro" id="IPR057008">
    <property type="entry name" value="SpoVR-like_C"/>
</dbReference>
<sequence>MTEPATETRAPTGQPLFTGSDWGYRDVMRVYDAVAEIAHGELGLDTYPNQIEVIDSEQMLDAYASMGLPLFYRHWSFGKHFAHDEMLYRKGYTGLAYEIVINSKPCISYIMEENTLTMQTLVLAHAAFGHNHFFKNNRLFREWTDADGILDYLDFAKGFVTECEEHYGVQAVERVLDAAHALMTQGVHRYPKPRSRSLREERDREIERIRYEEQTYNDLWRTVPGDPEDPLGDEDDPVAARRQRLGLPEENLLYFLEKRAPRLEHWQRELLRIVRNIAQYFYPQKQTKVMNEGCATAVHYYVMNRLHERGQLTDGAFLECLHNHTNVVFQPGFDDRRFSSINPYALGFAILQDLQRMATEPTEEDRRWFPGIAGSGDWVGLWHEAWREFRDESFILQFLSPKVIRDFRLFRLHDEAASPELVVDAIHDEAGYRDIRRSLAQRHDIAHLEPDIQVVDVDLTGDRKLILEHRITDGVTLERSDAFAVLRHLANLWGYGVKLYEVNPVTERAVNEYPEVDPASPVA</sequence>
<feature type="domain" description="SpoVR-like C-terminal" evidence="2">
    <location>
        <begin position="450"/>
        <end position="503"/>
    </location>
</feature>
<reference evidence="3 4" key="1">
    <citation type="journal article" date="2020" name="Microorganisms">
        <title>Osmotic Adaptation and Compatible Solute Biosynthesis of Phototrophic Bacteria as Revealed from Genome Analyses.</title>
        <authorList>
            <person name="Imhoff J.F."/>
            <person name="Rahn T."/>
            <person name="Kunzel S."/>
            <person name="Keller A."/>
            <person name="Neulinger S.C."/>
        </authorList>
    </citation>
    <scope>NUCLEOTIDE SEQUENCE [LARGE SCALE GENOMIC DNA]</scope>
    <source>
        <strain evidence="3 4">DSM 15116</strain>
    </source>
</reference>
<comment type="caution">
    <text evidence="3">The sequence shown here is derived from an EMBL/GenBank/DDBJ whole genome shotgun (WGS) entry which is preliminary data.</text>
</comment>
<dbReference type="PANTHER" id="PTHR30029">
    <property type="entry name" value="STAGE V SPORULATION PROTEIN R"/>
    <property type="match status" value="1"/>
</dbReference>
<name>A0ABS1E4J1_9GAMM</name>
<accession>A0ABS1E4J1</accession>
<dbReference type="InterPro" id="IPR007390">
    <property type="entry name" value="Spore_V_R"/>
</dbReference>
<dbReference type="Proteomes" id="UP000738126">
    <property type="component" value="Unassembled WGS sequence"/>
</dbReference>
<gene>
    <name evidence="3" type="ORF">CKO13_05120</name>
</gene>
<feature type="domain" description="SpoVR protein-like N-terminal" evidence="1">
    <location>
        <begin position="21"/>
        <end position="445"/>
    </location>
</feature>
<dbReference type="InterPro" id="IPR056174">
    <property type="entry name" value="SpoVR_N"/>
</dbReference>
<dbReference type="Pfam" id="PF04293">
    <property type="entry name" value="SpoVR"/>
    <property type="match status" value="1"/>
</dbReference>
<evidence type="ECO:0000313" key="3">
    <source>
        <dbReference type="EMBL" id="MBK1726413.1"/>
    </source>
</evidence>
<organism evidence="3 4">
    <name type="scientific">Halorhodospira neutriphila</name>
    <dbReference type="NCBI Taxonomy" id="168379"/>
    <lineage>
        <taxon>Bacteria</taxon>
        <taxon>Pseudomonadati</taxon>
        <taxon>Pseudomonadota</taxon>
        <taxon>Gammaproteobacteria</taxon>
        <taxon>Chromatiales</taxon>
        <taxon>Ectothiorhodospiraceae</taxon>
        <taxon>Halorhodospira</taxon>
    </lineage>
</organism>
<proteinExistence type="predicted"/>
<evidence type="ECO:0000259" key="1">
    <source>
        <dbReference type="Pfam" id="PF04293"/>
    </source>
</evidence>
<dbReference type="EMBL" id="NRSH01000041">
    <property type="protein sequence ID" value="MBK1726413.1"/>
    <property type="molecule type" value="Genomic_DNA"/>
</dbReference>
<dbReference type="RefSeq" id="WP_200257556.1">
    <property type="nucleotide sequence ID" value="NZ_NRSH01000041.1"/>
</dbReference>
<dbReference type="Pfam" id="PF24755">
    <property type="entry name" value="SpoVR_C"/>
    <property type="match status" value="1"/>
</dbReference>
<protein>
    <submittedName>
        <fullName evidence="3">SpoVR family protein</fullName>
    </submittedName>
</protein>
<evidence type="ECO:0000313" key="4">
    <source>
        <dbReference type="Proteomes" id="UP000738126"/>
    </source>
</evidence>